<organism evidence="2 3">
    <name type="scientific">Candidatus Thiodubiliella endoseptemdiera</name>
    <dbReference type="NCBI Taxonomy" id="2738886"/>
    <lineage>
        <taxon>Bacteria</taxon>
        <taxon>Pseudomonadati</taxon>
        <taxon>Pseudomonadota</taxon>
        <taxon>Gammaproteobacteria</taxon>
        <taxon>Candidatus Pseudothioglobaceae</taxon>
        <taxon>Candidatus Thiodubiliella</taxon>
    </lineage>
</organism>
<comment type="caution">
    <text evidence="2">The sequence shown here is derived from an EMBL/GenBank/DDBJ whole genome shotgun (WGS) entry which is preliminary data.</text>
</comment>
<dbReference type="Pfam" id="PF15919">
    <property type="entry name" value="HicB_lk_antitox"/>
    <property type="match status" value="1"/>
</dbReference>
<feature type="domain" description="HicB-like antitoxin of toxin-antitoxin system" evidence="1">
    <location>
        <begin position="6"/>
        <end position="122"/>
    </location>
</feature>
<dbReference type="Gene3D" id="3.30.160.250">
    <property type="match status" value="1"/>
</dbReference>
<evidence type="ECO:0000313" key="3">
    <source>
        <dbReference type="Proteomes" id="UP000568751"/>
    </source>
</evidence>
<reference evidence="2 3" key="1">
    <citation type="submission" date="2020-05" db="EMBL/GenBank/DDBJ databases">
        <title>Horizontal transmission and recombination maintain forever young bacterial symbiont genomes.</title>
        <authorList>
            <person name="Russell S.L."/>
            <person name="Pepper-Tunick E."/>
            <person name="Svedberg J."/>
            <person name="Byrne A."/>
            <person name="Ruelas Castillo J."/>
            <person name="Vollmers C."/>
            <person name="Beinart R.A."/>
            <person name="Corbett-Detig R."/>
        </authorList>
    </citation>
    <scope>NUCLEOTIDE SEQUENCE [LARGE SCALE GENOMIC DNA]</scope>
    <source>
        <strain evidence="2">455</strain>
    </source>
</reference>
<gene>
    <name evidence="2" type="ORF">H0A76_00340</name>
</gene>
<dbReference type="InterPro" id="IPR013321">
    <property type="entry name" value="Arc_rbn_hlx_hlx"/>
</dbReference>
<dbReference type="Proteomes" id="UP000568751">
    <property type="component" value="Unassembled WGS sequence"/>
</dbReference>
<evidence type="ECO:0000313" key="2">
    <source>
        <dbReference type="EMBL" id="NYT26485.1"/>
    </source>
</evidence>
<proteinExistence type="predicted"/>
<dbReference type="GO" id="GO:0006355">
    <property type="term" value="P:regulation of DNA-templated transcription"/>
    <property type="evidence" value="ECO:0007669"/>
    <property type="project" value="InterPro"/>
</dbReference>
<sequence>MKYLGYVEMGDDTHASSVVLPDFKGCYSAVDNEQDLNKSVQEAVELHFEGEDFDLPTPLSLSAVESSSDFDYKGVWMWFDIDTDKISTKLKRINITIPANILNKLDTLASHQHISRSGMVRQLVENL</sequence>
<dbReference type="InterPro" id="IPR010985">
    <property type="entry name" value="Ribbon_hlx_hlx"/>
</dbReference>
<dbReference type="InterPro" id="IPR031807">
    <property type="entry name" value="HicB-like"/>
</dbReference>
<dbReference type="EMBL" id="JACCHT010000001">
    <property type="protein sequence ID" value="NYT26485.1"/>
    <property type="molecule type" value="Genomic_DNA"/>
</dbReference>
<evidence type="ECO:0000259" key="1">
    <source>
        <dbReference type="Pfam" id="PF15919"/>
    </source>
</evidence>
<dbReference type="RefSeq" id="WP_369151627.1">
    <property type="nucleotide sequence ID" value="NZ_OZ156464.1"/>
</dbReference>
<accession>A0A853F3T6</accession>
<dbReference type="SUPFAM" id="SSF47598">
    <property type="entry name" value="Ribbon-helix-helix"/>
    <property type="match status" value="1"/>
</dbReference>
<protein>
    <submittedName>
        <fullName evidence="2">Type II toxin-antitoxin system HicB family antitoxin</fullName>
    </submittedName>
</protein>
<dbReference type="InterPro" id="IPR035069">
    <property type="entry name" value="TTHA1013/TTHA0281-like"/>
</dbReference>
<dbReference type="Gene3D" id="1.10.1220.10">
    <property type="entry name" value="Met repressor-like"/>
    <property type="match status" value="1"/>
</dbReference>
<dbReference type="SUPFAM" id="SSF143100">
    <property type="entry name" value="TTHA1013/TTHA0281-like"/>
    <property type="match status" value="1"/>
</dbReference>
<dbReference type="AlphaFoldDB" id="A0A853F3T6"/>
<name>A0A853F3T6_9GAMM</name>